<keyword evidence="1" id="KW-0472">Membrane</keyword>
<dbReference type="AlphaFoldDB" id="A0A2T6SW39"/>
<evidence type="ECO:0000313" key="3">
    <source>
        <dbReference type="Proteomes" id="UP000244660"/>
    </source>
</evidence>
<feature type="transmembrane region" description="Helical" evidence="1">
    <location>
        <begin position="31"/>
        <end position="50"/>
    </location>
</feature>
<keyword evidence="1" id="KW-1133">Transmembrane helix</keyword>
<proteinExistence type="predicted"/>
<gene>
    <name evidence="2" type="ORF">C2R92_02255</name>
</gene>
<name>A0A2T6SW39_HELPX</name>
<dbReference type="Proteomes" id="UP000244660">
    <property type="component" value="Unassembled WGS sequence"/>
</dbReference>
<organism evidence="2 3">
    <name type="scientific">Helicobacter pylori</name>
    <name type="common">Campylobacter pylori</name>
    <dbReference type="NCBI Taxonomy" id="210"/>
    <lineage>
        <taxon>Bacteria</taxon>
        <taxon>Pseudomonadati</taxon>
        <taxon>Campylobacterota</taxon>
        <taxon>Epsilonproteobacteria</taxon>
        <taxon>Campylobacterales</taxon>
        <taxon>Helicobacteraceae</taxon>
        <taxon>Helicobacter</taxon>
    </lineage>
</organism>
<protein>
    <submittedName>
        <fullName evidence="2">Uncharacterized protein</fullName>
    </submittedName>
</protein>
<accession>A0A2T6SW39</accession>
<dbReference type="EMBL" id="QBQB01000091">
    <property type="protein sequence ID" value="PUD41971.1"/>
    <property type="molecule type" value="Genomic_DNA"/>
</dbReference>
<comment type="caution">
    <text evidence="2">The sequence shown here is derived from an EMBL/GenBank/DDBJ whole genome shotgun (WGS) entry which is preliminary data.</text>
</comment>
<sequence length="84" mass="10069">MVDDAFDLMMRFYFALFVLFNDAFDLMMRSCLNLMICLYSMMCFILKLAFHLPIQNDFQQFPIISNNFYPFLSNSKFSFKLSKL</sequence>
<reference evidence="2 3" key="1">
    <citation type="submission" date="2018-01" db="EMBL/GenBank/DDBJ databases">
        <title>Helicobacter pylori genome-wide association study shows promise for predicting gastric cancer risk.</title>
        <authorList>
            <person name="Berthenet E."/>
            <person name="Yahara K."/>
            <person name="Thorell K."/>
            <person name="Pascoe B."/>
            <person name="Meric G."/>
            <person name="Mikhail J.M."/>
            <person name="Engstrand L."/>
            <person name="Enroth H."/>
            <person name="Burette A."/>
            <person name="Megraud F."/>
            <person name="Atherton J."/>
            <person name="Smith S."/>
            <person name="Wilkinson T.S."/>
            <person name="Hitchings M.D."/>
            <person name="Falush D."/>
            <person name="Sheppard S.K."/>
        </authorList>
    </citation>
    <scope>NUCLEOTIDE SEQUENCE [LARGE SCALE GENOMIC DNA]</scope>
    <source>
        <strain evidence="2 3">462</strain>
    </source>
</reference>
<evidence type="ECO:0000313" key="2">
    <source>
        <dbReference type="EMBL" id="PUD41971.1"/>
    </source>
</evidence>
<evidence type="ECO:0000256" key="1">
    <source>
        <dbReference type="SAM" id="Phobius"/>
    </source>
</evidence>
<keyword evidence="1" id="KW-0812">Transmembrane</keyword>